<accession>X1K8M0</accession>
<dbReference type="EMBL" id="BARV01012368">
    <property type="protein sequence ID" value="GAI03377.1"/>
    <property type="molecule type" value="Genomic_DNA"/>
</dbReference>
<dbReference type="Gene3D" id="3.10.50.30">
    <property type="entry name" value="Transcription elongation factor, GreA/GreB, C-terminal domain"/>
    <property type="match status" value="1"/>
</dbReference>
<feature type="domain" description="Transcription elongation factor GreA/GreB C-terminal" evidence="1">
    <location>
        <begin position="31"/>
        <end position="106"/>
    </location>
</feature>
<dbReference type="NCBIfam" id="NF004396">
    <property type="entry name" value="PRK05753.1"/>
    <property type="match status" value="1"/>
</dbReference>
<protein>
    <recommendedName>
        <fullName evidence="1">Transcription elongation factor GreA/GreB C-terminal domain-containing protein</fullName>
    </recommendedName>
</protein>
<dbReference type="SUPFAM" id="SSF54534">
    <property type="entry name" value="FKBP-like"/>
    <property type="match status" value="1"/>
</dbReference>
<comment type="caution">
    <text evidence="2">The sequence shown here is derived from an EMBL/GenBank/DDBJ whole genome shotgun (WGS) entry which is preliminary data.</text>
</comment>
<dbReference type="GO" id="GO:0003677">
    <property type="term" value="F:DNA binding"/>
    <property type="evidence" value="ECO:0007669"/>
    <property type="project" value="InterPro"/>
</dbReference>
<sequence length="116" mass="13220">AREFDNKDKKYLRELEDELNKGEVVSSRDVPHDVITMNSKVRLRDINTQKNMVCWLVFPDDSNADQGKISILAPIGTALLGYKVGDIIEWKVPVGLMKLKVEEILYQPEATGNYQL</sequence>
<dbReference type="FunFam" id="3.10.50.30:FF:000002">
    <property type="entry name" value="Regulator of nucleoside diphosphate kinase"/>
    <property type="match status" value="1"/>
</dbReference>
<dbReference type="GO" id="GO:0070063">
    <property type="term" value="F:RNA polymerase binding"/>
    <property type="evidence" value="ECO:0007669"/>
    <property type="project" value="InterPro"/>
</dbReference>
<proteinExistence type="predicted"/>
<dbReference type="PANTHER" id="PTHR30437">
    <property type="entry name" value="TRANSCRIPTION ELONGATION FACTOR GREA"/>
    <property type="match status" value="1"/>
</dbReference>
<dbReference type="InterPro" id="IPR036953">
    <property type="entry name" value="GreA/GreB_C_sf"/>
</dbReference>
<organism evidence="2">
    <name type="scientific">marine sediment metagenome</name>
    <dbReference type="NCBI Taxonomy" id="412755"/>
    <lineage>
        <taxon>unclassified sequences</taxon>
        <taxon>metagenomes</taxon>
        <taxon>ecological metagenomes</taxon>
    </lineage>
</organism>
<feature type="non-terminal residue" evidence="2">
    <location>
        <position position="1"/>
    </location>
</feature>
<dbReference type="Pfam" id="PF01272">
    <property type="entry name" value="GreA_GreB"/>
    <property type="match status" value="1"/>
</dbReference>
<dbReference type="InterPro" id="IPR001437">
    <property type="entry name" value="Tscrpt_elong_fac_GreA/B_C"/>
</dbReference>
<evidence type="ECO:0000313" key="2">
    <source>
        <dbReference type="EMBL" id="GAI03377.1"/>
    </source>
</evidence>
<dbReference type="AlphaFoldDB" id="X1K8M0"/>
<reference evidence="2" key="1">
    <citation type="journal article" date="2014" name="Front. Microbiol.">
        <title>High frequency of phylogenetically diverse reductive dehalogenase-homologous genes in deep subseafloor sedimentary metagenomes.</title>
        <authorList>
            <person name="Kawai M."/>
            <person name="Futagami T."/>
            <person name="Toyoda A."/>
            <person name="Takaki Y."/>
            <person name="Nishi S."/>
            <person name="Hori S."/>
            <person name="Arai W."/>
            <person name="Tsubouchi T."/>
            <person name="Morono Y."/>
            <person name="Uchiyama I."/>
            <person name="Ito T."/>
            <person name="Fujiyama A."/>
            <person name="Inagaki F."/>
            <person name="Takami H."/>
        </authorList>
    </citation>
    <scope>NUCLEOTIDE SEQUENCE</scope>
    <source>
        <strain evidence="2">Expedition CK06-06</strain>
    </source>
</reference>
<dbReference type="PIRSF" id="PIRSF006092">
    <property type="entry name" value="GreA_GreB"/>
    <property type="match status" value="1"/>
</dbReference>
<evidence type="ECO:0000259" key="1">
    <source>
        <dbReference type="Pfam" id="PF01272"/>
    </source>
</evidence>
<dbReference type="GO" id="GO:0032784">
    <property type="term" value="P:regulation of DNA-templated transcription elongation"/>
    <property type="evidence" value="ECO:0007669"/>
    <property type="project" value="InterPro"/>
</dbReference>
<dbReference type="InterPro" id="IPR023459">
    <property type="entry name" value="Tscrpt_elong_fac_GreA/B_fam"/>
</dbReference>
<gene>
    <name evidence="2" type="ORF">S06H3_22942</name>
</gene>
<dbReference type="GO" id="GO:0006354">
    <property type="term" value="P:DNA-templated transcription elongation"/>
    <property type="evidence" value="ECO:0007669"/>
    <property type="project" value="TreeGrafter"/>
</dbReference>
<dbReference type="PANTHER" id="PTHR30437:SF5">
    <property type="entry name" value="REGULATOR OF NUCLEOSIDE DIPHOSPHATE KINASE"/>
    <property type="match status" value="1"/>
</dbReference>
<name>X1K8M0_9ZZZZ</name>